<organism evidence="3 5">
    <name type="scientific">Archangium gephyra</name>
    <dbReference type="NCBI Taxonomy" id="48"/>
    <lineage>
        <taxon>Bacteria</taxon>
        <taxon>Pseudomonadati</taxon>
        <taxon>Myxococcota</taxon>
        <taxon>Myxococcia</taxon>
        <taxon>Myxococcales</taxon>
        <taxon>Cystobacterineae</taxon>
        <taxon>Archangiaceae</taxon>
        <taxon>Archangium</taxon>
    </lineage>
</organism>
<feature type="region of interest" description="Disordered" evidence="1">
    <location>
        <begin position="150"/>
        <end position="201"/>
    </location>
</feature>
<dbReference type="Proteomes" id="UP000035579">
    <property type="component" value="Chromosome"/>
</dbReference>
<dbReference type="RefSeq" id="WP_063796943.1">
    <property type="nucleotide sequence ID" value="NZ_CP011509.1"/>
</dbReference>
<dbReference type="EMBL" id="CP011509">
    <property type="protein sequence ID" value="AKJ07669.1"/>
    <property type="molecule type" value="Genomic_DNA"/>
</dbReference>
<evidence type="ECO:0000313" key="4">
    <source>
        <dbReference type="EMBL" id="REG29425.1"/>
    </source>
</evidence>
<dbReference type="PROSITE" id="PS51257">
    <property type="entry name" value="PROKAR_LIPOPROTEIN"/>
    <property type="match status" value="1"/>
</dbReference>
<feature type="chain" id="PRO_5041912310" description="Lipoprotein" evidence="2">
    <location>
        <begin position="18"/>
        <end position="201"/>
    </location>
</feature>
<sequence>MRKTGMKLALLGGFAGAALLTGCGNNPYDYGRRWSLMAQEDYYSEQAQGQDMAGQARSNIGSSATLFETDEQARGTGGAGEAAGQPPDNKLPNLQGGKQGQENLWLKQDLRVPYPPPQLEALVALELGTGKPLQAVNGIWVQGIRGVELGSGRATSVATAGSSYEPRERPDSAPSIPNQPVSDSPDATKGQIGQPPAPDDH</sequence>
<keyword evidence="2" id="KW-0732">Signal</keyword>
<evidence type="ECO:0008006" key="7">
    <source>
        <dbReference type="Google" id="ProtNLM"/>
    </source>
</evidence>
<feature type="compositionally biased region" description="Polar residues" evidence="1">
    <location>
        <begin position="153"/>
        <end position="162"/>
    </location>
</feature>
<evidence type="ECO:0000256" key="2">
    <source>
        <dbReference type="SAM" id="SignalP"/>
    </source>
</evidence>
<protein>
    <recommendedName>
        <fullName evidence="7">Lipoprotein</fullName>
    </recommendedName>
</protein>
<dbReference type="Proteomes" id="UP000256345">
    <property type="component" value="Unassembled WGS sequence"/>
</dbReference>
<feature type="region of interest" description="Disordered" evidence="1">
    <location>
        <begin position="71"/>
        <end position="95"/>
    </location>
</feature>
<reference evidence="3 5" key="1">
    <citation type="submission" date="2015-05" db="EMBL/GenBank/DDBJ databases">
        <title>Genome assembly of Archangium gephyra DSM 2261.</title>
        <authorList>
            <person name="Sharma G."/>
            <person name="Subramanian S."/>
        </authorList>
    </citation>
    <scope>NUCLEOTIDE SEQUENCE [LARGE SCALE GENOMIC DNA]</scope>
    <source>
        <strain evidence="3 5">DSM 2261</strain>
    </source>
</reference>
<evidence type="ECO:0000313" key="5">
    <source>
        <dbReference type="Proteomes" id="UP000035579"/>
    </source>
</evidence>
<evidence type="ECO:0000313" key="3">
    <source>
        <dbReference type="EMBL" id="AKJ07669.1"/>
    </source>
</evidence>
<keyword evidence="6" id="KW-1185">Reference proteome</keyword>
<dbReference type="KEGG" id="age:AA314_09295"/>
<proteinExistence type="predicted"/>
<feature type="signal peptide" evidence="2">
    <location>
        <begin position="1"/>
        <end position="17"/>
    </location>
</feature>
<evidence type="ECO:0000256" key="1">
    <source>
        <dbReference type="SAM" id="MobiDB-lite"/>
    </source>
</evidence>
<reference evidence="4 6" key="2">
    <citation type="submission" date="2018-08" db="EMBL/GenBank/DDBJ databases">
        <title>Genomic Encyclopedia of Archaeal and Bacterial Type Strains, Phase II (KMG-II): from individual species to whole genera.</title>
        <authorList>
            <person name="Goeker M."/>
        </authorList>
    </citation>
    <scope>NUCLEOTIDE SEQUENCE [LARGE SCALE GENOMIC DNA]</scope>
    <source>
        <strain evidence="4 6">DSM 2261</strain>
    </source>
</reference>
<dbReference type="AlphaFoldDB" id="A0AAC8QHK6"/>
<dbReference type="EMBL" id="QUMU01000007">
    <property type="protein sequence ID" value="REG29425.1"/>
    <property type="molecule type" value="Genomic_DNA"/>
</dbReference>
<accession>A0AAC8QHK6</accession>
<name>A0AAC8QHK6_9BACT</name>
<evidence type="ECO:0000313" key="6">
    <source>
        <dbReference type="Proteomes" id="UP000256345"/>
    </source>
</evidence>
<gene>
    <name evidence="3" type="ORF">AA314_09295</name>
    <name evidence="4" type="ORF">ATI61_107121</name>
</gene>